<evidence type="ECO:0000313" key="2">
    <source>
        <dbReference type="Ensembl" id="ENSSLUP00000016946.1"/>
    </source>
</evidence>
<dbReference type="InterPro" id="IPR000246">
    <property type="entry name" value="Peptidase_T2"/>
</dbReference>
<comment type="similarity">
    <text evidence="1">Belongs to the Ntn-hydrolase family.</text>
</comment>
<dbReference type="AlphaFoldDB" id="A0A8C9Y0H1"/>
<organism evidence="2 3">
    <name type="scientific">Sander lucioperca</name>
    <name type="common">Pike-perch</name>
    <name type="synonym">Perca lucioperca</name>
    <dbReference type="NCBI Taxonomy" id="283035"/>
    <lineage>
        <taxon>Eukaryota</taxon>
        <taxon>Metazoa</taxon>
        <taxon>Chordata</taxon>
        <taxon>Craniata</taxon>
        <taxon>Vertebrata</taxon>
        <taxon>Euteleostomi</taxon>
        <taxon>Actinopterygii</taxon>
        <taxon>Neopterygii</taxon>
        <taxon>Teleostei</taxon>
        <taxon>Neoteleostei</taxon>
        <taxon>Acanthomorphata</taxon>
        <taxon>Eupercaria</taxon>
        <taxon>Perciformes</taxon>
        <taxon>Percoidei</taxon>
        <taxon>Percidae</taxon>
        <taxon>Luciopercinae</taxon>
        <taxon>Sander</taxon>
    </lineage>
</organism>
<dbReference type="InterPro" id="IPR029055">
    <property type="entry name" value="Ntn_hydrolases_N"/>
</dbReference>
<dbReference type="GO" id="GO:0033345">
    <property type="term" value="P:L-asparagine catabolic process via L-aspartate"/>
    <property type="evidence" value="ECO:0007669"/>
    <property type="project" value="TreeGrafter"/>
</dbReference>
<dbReference type="GO" id="GO:0005737">
    <property type="term" value="C:cytoplasm"/>
    <property type="evidence" value="ECO:0007669"/>
    <property type="project" value="TreeGrafter"/>
</dbReference>
<evidence type="ECO:0008006" key="4">
    <source>
        <dbReference type="Google" id="ProtNLM"/>
    </source>
</evidence>
<dbReference type="PANTHER" id="PTHR10188:SF42">
    <property type="entry name" value="SI:CH211-256M1.8"/>
    <property type="match status" value="1"/>
</dbReference>
<reference evidence="2" key="1">
    <citation type="submission" date="2025-08" db="UniProtKB">
        <authorList>
            <consortium name="Ensembl"/>
        </authorList>
    </citation>
    <scope>IDENTIFICATION</scope>
</reference>
<name>A0A8C9Y0H1_SANLU</name>
<dbReference type="Ensembl" id="ENSSLUT00000017501.1">
    <property type="protein sequence ID" value="ENSSLUP00000016946.1"/>
    <property type="gene ID" value="ENSSLUG00000007941.1"/>
</dbReference>
<dbReference type="PANTHER" id="PTHR10188">
    <property type="entry name" value="L-ASPARAGINASE"/>
    <property type="match status" value="1"/>
</dbReference>
<dbReference type="Proteomes" id="UP000694568">
    <property type="component" value="Unplaced"/>
</dbReference>
<protein>
    <recommendedName>
        <fullName evidence="4">Isoaspartyl peptidase/L-asparaginase</fullName>
    </recommendedName>
</protein>
<evidence type="ECO:0000313" key="3">
    <source>
        <dbReference type="Proteomes" id="UP000694568"/>
    </source>
</evidence>
<dbReference type="Pfam" id="PF01112">
    <property type="entry name" value="Asparaginase_2"/>
    <property type="match status" value="1"/>
</dbReference>
<reference evidence="2" key="2">
    <citation type="submission" date="2025-09" db="UniProtKB">
        <authorList>
            <consortium name="Ensembl"/>
        </authorList>
    </citation>
    <scope>IDENTIFICATION</scope>
</reference>
<dbReference type="GO" id="GO:0016787">
    <property type="term" value="F:hydrolase activity"/>
    <property type="evidence" value="ECO:0007669"/>
    <property type="project" value="InterPro"/>
</dbReference>
<evidence type="ECO:0000256" key="1">
    <source>
        <dbReference type="ARBA" id="ARBA00010872"/>
    </source>
</evidence>
<dbReference type="GeneTree" id="ENSGT00950000183045"/>
<sequence length="198" mass="21329">MSTDYTLVIHGGAGEEMMLNTDVNGVIEFALHTALTLGSQVFQQGGRSLDAVQKSVEALEDCFLFNAGKGSVFNKDGKNEMEATIVDGNTMRSGSVACVQNVKNPIKAARCVMEKSSHSLIVGDGAEEFLQGLEEKEKPVGPEYFYTDIRLLIHGKTLSLTPHWPSRASGIATCSRFKTLSSTAQWNISTVPASTPTL</sequence>
<dbReference type="SUPFAM" id="SSF56235">
    <property type="entry name" value="N-terminal nucleophile aminohydrolases (Ntn hydrolases)"/>
    <property type="match status" value="1"/>
</dbReference>
<accession>A0A8C9Y0H1</accession>
<keyword evidence="3" id="KW-1185">Reference proteome</keyword>
<proteinExistence type="inferred from homology"/>